<evidence type="ECO:0000256" key="1">
    <source>
        <dbReference type="ARBA" id="ARBA00004651"/>
    </source>
</evidence>
<keyword evidence="19" id="KW-1185">Reference proteome</keyword>
<evidence type="ECO:0000256" key="6">
    <source>
        <dbReference type="ARBA" id="ARBA00022475"/>
    </source>
</evidence>
<feature type="transmembrane region" description="Helical" evidence="17">
    <location>
        <begin position="87"/>
        <end position="107"/>
    </location>
</feature>
<dbReference type="OrthoDB" id="2375888at2"/>
<gene>
    <name evidence="18" type="primary">cyoD</name>
    <name evidence="18" type="ORF">DX914_07480</name>
</gene>
<evidence type="ECO:0000256" key="8">
    <source>
        <dbReference type="ARBA" id="ARBA00022982"/>
    </source>
</evidence>
<dbReference type="GO" id="GO:0019646">
    <property type="term" value="P:aerobic electron transport chain"/>
    <property type="evidence" value="ECO:0007669"/>
    <property type="project" value="TreeGrafter"/>
</dbReference>
<evidence type="ECO:0000256" key="14">
    <source>
        <dbReference type="ARBA" id="ARBA00030211"/>
    </source>
</evidence>
<comment type="subcellular location">
    <subcellularLocation>
        <location evidence="1">Cell membrane</location>
        <topology evidence="1">Multi-pass membrane protein</topology>
    </subcellularLocation>
</comment>
<keyword evidence="8" id="KW-0249">Electron transport</keyword>
<evidence type="ECO:0000256" key="9">
    <source>
        <dbReference type="ARBA" id="ARBA00022989"/>
    </source>
</evidence>
<dbReference type="GO" id="GO:0009319">
    <property type="term" value="C:cytochrome o ubiquinol oxidase complex"/>
    <property type="evidence" value="ECO:0007669"/>
    <property type="project" value="TreeGrafter"/>
</dbReference>
<keyword evidence="9 17" id="KW-1133">Transmembrane helix</keyword>
<keyword evidence="6" id="KW-1003">Cell membrane</keyword>
<name>A0A371K501_9GAMM</name>
<comment type="subunit">
    <text evidence="3">Heterooctamer of two A chains, two B chains, two C chains and two D chains.</text>
</comment>
<evidence type="ECO:0000256" key="7">
    <source>
        <dbReference type="ARBA" id="ARBA00022692"/>
    </source>
</evidence>
<dbReference type="NCBIfam" id="TIGR02847">
    <property type="entry name" value="CyoD"/>
    <property type="match status" value="1"/>
</dbReference>
<reference evidence="18 19" key="1">
    <citation type="submission" date="2018-08" db="EMBL/GenBank/DDBJ databases">
        <title>Lysobacter sp. zong2l5, whole genome shotgun sequence.</title>
        <authorList>
            <person name="Zhang X."/>
            <person name="Feng G."/>
            <person name="Zhu H."/>
        </authorList>
    </citation>
    <scope>NUCLEOTIDE SEQUENCE [LARGE SCALE GENOMIC DNA]</scope>
    <source>
        <strain evidence="19">zong2l5</strain>
    </source>
</reference>
<keyword evidence="11 17" id="KW-0472">Membrane</keyword>
<feature type="transmembrane region" description="Helical" evidence="17">
    <location>
        <begin position="26"/>
        <end position="46"/>
    </location>
</feature>
<proteinExistence type="inferred from homology"/>
<dbReference type="Pfam" id="PF03626">
    <property type="entry name" value="COX4_pro"/>
    <property type="match status" value="1"/>
</dbReference>
<evidence type="ECO:0000256" key="16">
    <source>
        <dbReference type="ARBA" id="ARBA00032185"/>
    </source>
</evidence>
<keyword evidence="7 17" id="KW-0812">Transmembrane</keyword>
<evidence type="ECO:0000256" key="10">
    <source>
        <dbReference type="ARBA" id="ARBA00023002"/>
    </source>
</evidence>
<evidence type="ECO:0000256" key="2">
    <source>
        <dbReference type="ARBA" id="ARBA00008079"/>
    </source>
</evidence>
<evidence type="ECO:0000313" key="19">
    <source>
        <dbReference type="Proteomes" id="UP000264492"/>
    </source>
</evidence>
<comment type="similarity">
    <text evidence="2">Belongs to the cytochrome c oxidase bacterial subunit 4 family.</text>
</comment>
<evidence type="ECO:0000256" key="15">
    <source>
        <dbReference type="ARBA" id="ARBA00031887"/>
    </source>
</evidence>
<dbReference type="EMBL" id="QTSU01000001">
    <property type="protein sequence ID" value="RDZ28934.1"/>
    <property type="molecule type" value="Genomic_DNA"/>
</dbReference>
<dbReference type="Proteomes" id="UP000264492">
    <property type="component" value="Unassembled WGS sequence"/>
</dbReference>
<protein>
    <recommendedName>
        <fullName evidence="4">Cytochrome bo(3) ubiquinol oxidase subunit 4</fullName>
    </recommendedName>
    <alternativeName>
        <fullName evidence="16">Cytochrome o ubiquinol oxidase subunit 4</fullName>
    </alternativeName>
    <alternativeName>
        <fullName evidence="13">Oxidase bo(3) subunit 4</fullName>
    </alternativeName>
    <alternativeName>
        <fullName evidence="14">Ubiquinol oxidase polypeptide IV</fullName>
    </alternativeName>
    <alternativeName>
        <fullName evidence="15">Ubiquinol oxidase subunit 4</fullName>
    </alternativeName>
</protein>
<dbReference type="GO" id="GO:0009486">
    <property type="term" value="F:cytochrome bo3 ubiquinol oxidase activity"/>
    <property type="evidence" value="ECO:0007669"/>
    <property type="project" value="InterPro"/>
</dbReference>
<dbReference type="GO" id="GO:0005886">
    <property type="term" value="C:plasma membrane"/>
    <property type="evidence" value="ECO:0007669"/>
    <property type="project" value="UniProtKB-SubCell"/>
</dbReference>
<evidence type="ECO:0000256" key="5">
    <source>
        <dbReference type="ARBA" id="ARBA00022448"/>
    </source>
</evidence>
<accession>A0A371K501</accession>
<feature type="transmembrane region" description="Helical" evidence="17">
    <location>
        <begin position="53"/>
        <end position="75"/>
    </location>
</feature>
<dbReference type="AlphaFoldDB" id="A0A371K501"/>
<dbReference type="InterPro" id="IPR014210">
    <property type="entry name" value="Cyt_o_ubiqinol_oxidase_su4"/>
</dbReference>
<dbReference type="PANTHER" id="PTHR36835">
    <property type="entry name" value="CYTOCHROME BO(3) UBIQUINOL OXIDASE SUBUNIT 4"/>
    <property type="match status" value="1"/>
</dbReference>
<evidence type="ECO:0000313" key="18">
    <source>
        <dbReference type="EMBL" id="RDZ28934.1"/>
    </source>
</evidence>
<keyword evidence="10" id="KW-0560">Oxidoreductase</keyword>
<evidence type="ECO:0000256" key="12">
    <source>
        <dbReference type="ARBA" id="ARBA00025694"/>
    </source>
</evidence>
<dbReference type="PANTHER" id="PTHR36835:SF1">
    <property type="entry name" value="CYTOCHROME BO(3) UBIQUINOL OXIDASE SUBUNIT 4"/>
    <property type="match status" value="1"/>
</dbReference>
<dbReference type="GO" id="GO:0015078">
    <property type="term" value="F:proton transmembrane transporter activity"/>
    <property type="evidence" value="ECO:0007669"/>
    <property type="project" value="TreeGrafter"/>
</dbReference>
<sequence>MTDPSVHGHDEHHDDDGIPHVSVKEYLTGFVLSVVLTAIPFALVMGKAVPNSIVLAVVLLAFAAVQVVVHMVYFLHMNAKSEGGWNALALIFTVVLVVIVLSGSLWVMHHLNSNMMPGAHDMQEMIKNAP</sequence>
<keyword evidence="5" id="KW-0813">Transport</keyword>
<dbReference type="RefSeq" id="WP_115858370.1">
    <property type="nucleotide sequence ID" value="NZ_QTSU01000001.1"/>
</dbReference>
<organism evidence="18 19">
    <name type="scientific">Lysobacter silvisoli</name>
    <dbReference type="NCBI Taxonomy" id="2293254"/>
    <lineage>
        <taxon>Bacteria</taxon>
        <taxon>Pseudomonadati</taxon>
        <taxon>Pseudomonadota</taxon>
        <taxon>Gammaproteobacteria</taxon>
        <taxon>Lysobacterales</taxon>
        <taxon>Lysobacteraceae</taxon>
        <taxon>Lysobacter</taxon>
    </lineage>
</organism>
<dbReference type="InterPro" id="IPR005171">
    <property type="entry name" value="Cyt_c_oxidase_su4_prok"/>
</dbReference>
<comment type="caution">
    <text evidence="18">The sequence shown here is derived from an EMBL/GenBank/DDBJ whole genome shotgun (WGS) entry which is preliminary data.</text>
</comment>
<evidence type="ECO:0000256" key="3">
    <source>
        <dbReference type="ARBA" id="ARBA00011700"/>
    </source>
</evidence>
<evidence type="ECO:0000256" key="13">
    <source>
        <dbReference type="ARBA" id="ARBA00030071"/>
    </source>
</evidence>
<evidence type="ECO:0000256" key="4">
    <source>
        <dbReference type="ARBA" id="ARBA00014689"/>
    </source>
</evidence>
<evidence type="ECO:0000256" key="17">
    <source>
        <dbReference type="SAM" id="Phobius"/>
    </source>
</evidence>
<comment type="function">
    <text evidence="12">Cytochrome bo(3) ubiquinol terminal oxidase is the component of the aerobic respiratory chain of E.coli that predominates when cells are grown at high aeration. Has proton pump activity across the membrane in addition to electron transfer, pumping 2 protons/electron.</text>
</comment>
<dbReference type="InterPro" id="IPR050968">
    <property type="entry name" value="Cytochrome_c_oxidase_bac_sub4"/>
</dbReference>
<evidence type="ECO:0000256" key="11">
    <source>
        <dbReference type="ARBA" id="ARBA00023136"/>
    </source>
</evidence>
<dbReference type="GO" id="GO:0015990">
    <property type="term" value="P:electron transport coupled proton transport"/>
    <property type="evidence" value="ECO:0007669"/>
    <property type="project" value="InterPro"/>
</dbReference>